<evidence type="ECO:0000313" key="1">
    <source>
        <dbReference type="EMBL" id="MBO2447510.1"/>
    </source>
</evidence>
<protein>
    <submittedName>
        <fullName evidence="1">Uncharacterized protein</fullName>
    </submittedName>
</protein>
<organism evidence="1 2">
    <name type="scientific">Actinomadura barringtoniae</name>
    <dbReference type="NCBI Taxonomy" id="1427535"/>
    <lineage>
        <taxon>Bacteria</taxon>
        <taxon>Bacillati</taxon>
        <taxon>Actinomycetota</taxon>
        <taxon>Actinomycetes</taxon>
        <taxon>Streptosporangiales</taxon>
        <taxon>Thermomonosporaceae</taxon>
        <taxon>Actinomadura</taxon>
    </lineage>
</organism>
<evidence type="ECO:0000313" key="2">
    <source>
        <dbReference type="Proteomes" id="UP000669179"/>
    </source>
</evidence>
<keyword evidence="2" id="KW-1185">Reference proteome</keyword>
<reference evidence="1" key="1">
    <citation type="submission" date="2021-03" db="EMBL/GenBank/DDBJ databases">
        <authorList>
            <person name="Kanchanasin P."/>
            <person name="Saeng-In P."/>
            <person name="Phongsopitanun W."/>
            <person name="Yuki M."/>
            <person name="Kudo T."/>
            <person name="Ohkuma M."/>
            <person name="Tanasupawat S."/>
        </authorList>
    </citation>
    <scope>NUCLEOTIDE SEQUENCE</scope>
    <source>
        <strain evidence="1">GKU 128</strain>
    </source>
</reference>
<name>A0A939P8A1_9ACTN</name>
<accession>A0A939P8A1</accession>
<dbReference type="AlphaFoldDB" id="A0A939P8A1"/>
<dbReference type="EMBL" id="JAGEOJ010000004">
    <property type="protein sequence ID" value="MBO2447510.1"/>
    <property type="molecule type" value="Genomic_DNA"/>
</dbReference>
<sequence>MTSTPPPAAARLRPGGPGDVLRASSFDEALRAAIRARGLSLERLHVRLAERGIRVSLASLSNWQRGQCRPERSNSLHAVRALEQILGVPQGSLVARLGPPRPRGRWVRHAPGPLPYRDICEVHGSVDRLLEQIKSPADGQQLEWLSCHERFRVGPNRDELSVRTRLVMRARADGVDRHVALHHNEEALLPNLHHATFCRLGRVRTDSGDGVTAMELLFDRPLERGETYVVEYEFGYGDVGPYTSYYHRWFRFPAHEYLLQVEFDPAAPPIRCYRTHQAKVTTPSTDVQELRPTSWHMVHLAELDVKPGVHGIRWEWD</sequence>
<gene>
    <name evidence="1" type="ORF">J4573_10460</name>
</gene>
<dbReference type="RefSeq" id="WP_208255154.1">
    <property type="nucleotide sequence ID" value="NZ_JAGEOJ010000004.1"/>
</dbReference>
<proteinExistence type="predicted"/>
<comment type="caution">
    <text evidence="1">The sequence shown here is derived from an EMBL/GenBank/DDBJ whole genome shotgun (WGS) entry which is preliminary data.</text>
</comment>
<dbReference type="Proteomes" id="UP000669179">
    <property type="component" value="Unassembled WGS sequence"/>
</dbReference>